<reference evidence="2" key="1">
    <citation type="submission" date="2021-02" db="EMBL/GenBank/DDBJ databases">
        <authorList>
            <person name="Nowell W R."/>
        </authorList>
    </citation>
    <scope>NUCLEOTIDE SEQUENCE</scope>
</reference>
<feature type="non-terminal residue" evidence="2">
    <location>
        <position position="1"/>
    </location>
</feature>
<name>A0A8S2VY67_9BILA</name>
<feature type="compositionally biased region" description="Acidic residues" evidence="1">
    <location>
        <begin position="40"/>
        <end position="65"/>
    </location>
</feature>
<evidence type="ECO:0000313" key="2">
    <source>
        <dbReference type="EMBL" id="CAF4405698.1"/>
    </source>
</evidence>
<feature type="non-terminal residue" evidence="2">
    <location>
        <position position="109"/>
    </location>
</feature>
<proteinExistence type="predicted"/>
<dbReference type="AlphaFoldDB" id="A0A8S2VY67"/>
<protein>
    <submittedName>
        <fullName evidence="2">Uncharacterized protein</fullName>
    </submittedName>
</protein>
<feature type="region of interest" description="Disordered" evidence="1">
    <location>
        <begin position="1"/>
        <end position="71"/>
    </location>
</feature>
<dbReference type="EMBL" id="CAJOBA010073658">
    <property type="protein sequence ID" value="CAF4405698.1"/>
    <property type="molecule type" value="Genomic_DNA"/>
</dbReference>
<accession>A0A8S2VY67</accession>
<feature type="compositionally biased region" description="Low complexity" evidence="1">
    <location>
        <begin position="13"/>
        <end position="25"/>
    </location>
</feature>
<evidence type="ECO:0000256" key="1">
    <source>
        <dbReference type="SAM" id="MobiDB-lite"/>
    </source>
</evidence>
<evidence type="ECO:0000313" key="3">
    <source>
        <dbReference type="Proteomes" id="UP000682733"/>
    </source>
</evidence>
<dbReference type="Proteomes" id="UP000682733">
    <property type="component" value="Unassembled WGS sequence"/>
</dbReference>
<organism evidence="2 3">
    <name type="scientific">Didymodactylos carnosus</name>
    <dbReference type="NCBI Taxonomy" id="1234261"/>
    <lineage>
        <taxon>Eukaryota</taxon>
        <taxon>Metazoa</taxon>
        <taxon>Spiralia</taxon>
        <taxon>Gnathifera</taxon>
        <taxon>Rotifera</taxon>
        <taxon>Eurotatoria</taxon>
        <taxon>Bdelloidea</taxon>
        <taxon>Philodinida</taxon>
        <taxon>Philodinidae</taxon>
        <taxon>Didymodactylos</taxon>
    </lineage>
</organism>
<comment type="caution">
    <text evidence="2">The sequence shown here is derived from an EMBL/GenBank/DDBJ whole genome shotgun (WGS) entry which is preliminary data.</text>
</comment>
<sequence length="109" mass="12297">DEDSTNNEDIYSDLNDYPYNNNNDNPDTDDNADVSVGQVDDNDSSDVESIDEDDDEDVDSQESDDSAQSRELINQVSSLFNKTRQLIRKISHLSIMFDTISSLAKENQI</sequence>
<gene>
    <name evidence="2" type="ORF">TMI583_LOCUS43723</name>
</gene>